<evidence type="ECO:0000313" key="3">
    <source>
        <dbReference type="Proteomes" id="UP000184516"/>
    </source>
</evidence>
<dbReference type="Proteomes" id="UP000184516">
    <property type="component" value="Unassembled WGS sequence"/>
</dbReference>
<sequence length="82" mass="9370">MVSNNPIDMLKTTSLIQKAITNPYIGVFVSLLLIIPSLYIILEDISVIRKEYIFLAIGIPIYIKSLNKIFDNILNLDKDLFK</sequence>
<organism evidence="2 3">
    <name type="scientific">Flavobacterium fluvii</name>
    <dbReference type="NCBI Taxonomy" id="468056"/>
    <lineage>
        <taxon>Bacteria</taxon>
        <taxon>Pseudomonadati</taxon>
        <taxon>Bacteroidota</taxon>
        <taxon>Flavobacteriia</taxon>
        <taxon>Flavobacteriales</taxon>
        <taxon>Flavobacteriaceae</taxon>
        <taxon>Flavobacterium</taxon>
    </lineage>
</organism>
<dbReference type="EMBL" id="FQWB01000001">
    <property type="protein sequence ID" value="SHF99747.1"/>
    <property type="molecule type" value="Genomic_DNA"/>
</dbReference>
<keyword evidence="1" id="KW-1133">Transmembrane helix</keyword>
<dbReference type="RefSeq" id="WP_073368516.1">
    <property type="nucleotide sequence ID" value="NZ_FQWB01000001.1"/>
</dbReference>
<feature type="transmembrane region" description="Helical" evidence="1">
    <location>
        <begin position="20"/>
        <end position="42"/>
    </location>
</feature>
<dbReference type="OrthoDB" id="1374720at2"/>
<dbReference type="AlphaFoldDB" id="A0A1M5G7J9"/>
<gene>
    <name evidence="2" type="ORF">SAMN05443549_1011132</name>
</gene>
<keyword evidence="1" id="KW-0472">Membrane</keyword>
<keyword evidence="3" id="KW-1185">Reference proteome</keyword>
<dbReference type="STRING" id="468056.SAMN05443549_1011132"/>
<protein>
    <submittedName>
        <fullName evidence="2">Uncharacterized protein</fullName>
    </submittedName>
</protein>
<reference evidence="3" key="1">
    <citation type="submission" date="2016-11" db="EMBL/GenBank/DDBJ databases">
        <authorList>
            <person name="Varghese N."/>
            <person name="Submissions S."/>
        </authorList>
    </citation>
    <scope>NUCLEOTIDE SEQUENCE [LARGE SCALE GENOMIC DNA]</scope>
    <source>
        <strain evidence="3">DSM 19978</strain>
    </source>
</reference>
<evidence type="ECO:0000313" key="2">
    <source>
        <dbReference type="EMBL" id="SHF99747.1"/>
    </source>
</evidence>
<proteinExistence type="predicted"/>
<keyword evidence="1" id="KW-0812">Transmembrane</keyword>
<name>A0A1M5G7J9_9FLAO</name>
<accession>A0A1M5G7J9</accession>
<evidence type="ECO:0000256" key="1">
    <source>
        <dbReference type="SAM" id="Phobius"/>
    </source>
</evidence>